<dbReference type="RefSeq" id="XP_011417114.1">
    <property type="nucleotide sequence ID" value="XM_011418812.4"/>
</dbReference>
<dbReference type="EnsemblMetazoa" id="G24411.2">
    <property type="protein sequence ID" value="G24411.2:cds"/>
    <property type="gene ID" value="G24411"/>
</dbReference>
<reference evidence="3" key="1">
    <citation type="submission" date="2022-08" db="UniProtKB">
        <authorList>
            <consortium name="EnsemblMetazoa"/>
        </authorList>
    </citation>
    <scope>IDENTIFICATION</scope>
    <source>
        <strain evidence="3">05x7-T-G4-1.051#20</strain>
    </source>
</reference>
<dbReference type="AlphaFoldDB" id="A0A8W8KLJ8"/>
<keyword evidence="4" id="KW-1185">Reference proteome</keyword>
<dbReference type="Proteomes" id="UP000005408">
    <property type="component" value="Unassembled WGS sequence"/>
</dbReference>
<evidence type="ECO:0000259" key="2">
    <source>
        <dbReference type="Pfam" id="PF01145"/>
    </source>
</evidence>
<keyword evidence="1" id="KW-0472">Membrane</keyword>
<feature type="transmembrane region" description="Helical" evidence="1">
    <location>
        <begin position="7"/>
        <end position="27"/>
    </location>
</feature>
<dbReference type="RefSeq" id="XP_011417115.1">
    <property type="nucleotide sequence ID" value="XM_011418813.4"/>
</dbReference>
<accession>A0A8W8KLJ8</accession>
<evidence type="ECO:0000256" key="1">
    <source>
        <dbReference type="SAM" id="Phobius"/>
    </source>
</evidence>
<evidence type="ECO:0000313" key="4">
    <source>
        <dbReference type="Proteomes" id="UP000005408"/>
    </source>
</evidence>
<dbReference type="GeneID" id="105320750"/>
<keyword evidence="1" id="KW-1133">Transmembrane helix</keyword>
<dbReference type="EnsemblMetazoa" id="G24411.1">
    <property type="protein sequence ID" value="G24411.1:cds"/>
    <property type="gene ID" value="G24411"/>
</dbReference>
<protein>
    <recommendedName>
        <fullName evidence="2">Band 7 domain-containing protein</fullName>
    </recommendedName>
</protein>
<dbReference type="InterPro" id="IPR001107">
    <property type="entry name" value="Band_7"/>
</dbReference>
<dbReference type="Pfam" id="PF01145">
    <property type="entry name" value="Band_7"/>
    <property type="match status" value="1"/>
</dbReference>
<name>A0A8W8KLJ8_MAGGI</name>
<dbReference type="OrthoDB" id="5986675at2759"/>
<dbReference type="OMA" id="YLYWISI"/>
<feature type="domain" description="Band 7" evidence="2">
    <location>
        <begin position="48"/>
        <end position="165"/>
    </location>
</feature>
<evidence type="ECO:0000313" key="3">
    <source>
        <dbReference type="EnsemblMetazoa" id="G24411.1:cds"/>
    </source>
</evidence>
<proteinExistence type="predicted"/>
<dbReference type="RefSeq" id="XP_011417113.1">
    <property type="nucleotide sequence ID" value="XM_011418811.4"/>
</dbReference>
<keyword evidence="1" id="KW-0812">Transmembrane</keyword>
<dbReference type="KEGG" id="crg:105320750"/>
<dbReference type="RefSeq" id="XP_011417116.1">
    <property type="nucleotide sequence ID" value="XM_011418814.4"/>
</dbReference>
<sequence length="336" mass="37956">MGSDESCVCFIVGGGIVVVGGLLVILLPMSFSGLEYYEYGFVKQKSTGSVKLDSVYSFGKHFIGPDYEFKVFQADAHHLTLQNIKAFTSDRLEVKVTVHLQYYLRKDDLPALHRRFDLDYESVMINSAIDAVKGAITIYTTRELISERVKVEEDLFKAVRERLGGTCCQADCKSWLYACPPGCKSVDRCTENDKGVFADVKFFQMGQVFIPTDVEERFLRQLTLKEDSEKEKLLQKAQVERKITSSQVQKIKNQALETREEAQAQSNLIKITSSANYTVTIEQARGLGLTTLYRELNISTQGHKNSFDYLRTLRGLDNVWLTVDFNQRIVGGFGGN</sequence>
<organism evidence="3 4">
    <name type="scientific">Magallana gigas</name>
    <name type="common">Pacific oyster</name>
    <name type="synonym">Crassostrea gigas</name>
    <dbReference type="NCBI Taxonomy" id="29159"/>
    <lineage>
        <taxon>Eukaryota</taxon>
        <taxon>Metazoa</taxon>
        <taxon>Spiralia</taxon>
        <taxon>Lophotrochozoa</taxon>
        <taxon>Mollusca</taxon>
        <taxon>Bivalvia</taxon>
        <taxon>Autobranchia</taxon>
        <taxon>Pteriomorphia</taxon>
        <taxon>Ostreida</taxon>
        <taxon>Ostreoidea</taxon>
        <taxon>Ostreidae</taxon>
        <taxon>Magallana</taxon>
    </lineage>
</organism>